<dbReference type="GO" id="GO:0030527">
    <property type="term" value="F:structural constituent of chromatin"/>
    <property type="evidence" value="ECO:0007669"/>
    <property type="project" value="InterPro"/>
</dbReference>
<dbReference type="PROSITE" id="PS51504">
    <property type="entry name" value="H15"/>
    <property type="match status" value="1"/>
</dbReference>
<dbReference type="GO" id="GO:0032527">
    <property type="term" value="P:protein exit from endoplasmic reticulum"/>
    <property type="evidence" value="ECO:0007669"/>
    <property type="project" value="TreeGrafter"/>
</dbReference>
<evidence type="ECO:0000256" key="1">
    <source>
        <dbReference type="ARBA" id="ARBA00023125"/>
    </source>
</evidence>
<dbReference type="InterPro" id="IPR006624">
    <property type="entry name" value="Beta-propeller_rpt_TECPR"/>
</dbReference>
<accession>A0A0N4X0V7</accession>
<evidence type="ECO:0000259" key="4">
    <source>
        <dbReference type="PROSITE" id="PS51504"/>
    </source>
</evidence>
<dbReference type="OrthoDB" id="9930272at2759"/>
<dbReference type="InterPro" id="IPR015943">
    <property type="entry name" value="WD40/YVTN_repeat-like_dom_sf"/>
</dbReference>
<gene>
    <name evidence="5" type="ORF">HPLM_LOCUS17910</name>
</gene>
<feature type="region of interest" description="Disordered" evidence="3">
    <location>
        <begin position="583"/>
        <end position="605"/>
    </location>
</feature>
<dbReference type="PANTHER" id="PTHR23287:SF16">
    <property type="entry name" value="TECTONIN BETA-PROPELLER REPEAT-CONTAINING PROTEIN 2"/>
    <property type="match status" value="1"/>
</dbReference>
<dbReference type="InterPro" id="IPR036388">
    <property type="entry name" value="WH-like_DNA-bd_sf"/>
</dbReference>
<evidence type="ECO:0000313" key="6">
    <source>
        <dbReference type="Proteomes" id="UP000268014"/>
    </source>
</evidence>
<dbReference type="OMA" id="ERLWGID"/>
<feature type="compositionally biased region" description="Basic and acidic residues" evidence="3">
    <location>
        <begin position="592"/>
        <end position="605"/>
    </location>
</feature>
<dbReference type="PANTHER" id="PTHR23287">
    <property type="entry name" value="RUBY-EYE2-LIKE PROTEIN"/>
    <property type="match status" value="1"/>
</dbReference>
<feature type="domain" description="H15" evidence="4">
    <location>
        <begin position="1"/>
        <end position="83"/>
    </location>
</feature>
<feature type="compositionally biased region" description="Basic residues" evidence="3">
    <location>
        <begin position="125"/>
        <end position="152"/>
    </location>
</feature>
<dbReference type="SUPFAM" id="SSF46785">
    <property type="entry name" value="Winged helix' DNA-binding domain"/>
    <property type="match status" value="1"/>
</dbReference>
<sequence length="1321" mass="144261">MTPLETLDELNREEGDIRDVCAEEDDDESPPAYPSLFFKLGTVLLSESQINSQLRLALKRSVAKGELVQVKGTGASGSFKLGEKKAAAPAAKKSVAKKSAGAEKPKSPKKVKKAAKEPKAEKKAKTPKKAKAPKAKTAKKPSAKTTKPKATKPKIPDSFDLGTVPVELTCIASSSKYIVIGAGCGALFIYSKKLGRLLRPLRTNSFEAVTCIRLIDDFIAIGHNTGTLIVIRLPNDREGTTTIAQCIDTDSHRGSPVTCVEWSPDAAKVISGDASGTVIISTVMFDSGDFHHSFLFDGPNSVVALGFKEDSVVIHNGLQLAVIDSRIPSNFDVISDNGTIKMILSLKCTKDFVYIVEKSSICKYTANFSNYEVIQVKQLGDDVGSFHLVEWNESGSKLVALLSSNTFLIYEIKSLEVLWKSSVNIDCFVGGFCVDSDDSVFYITKPHDIYRIGITPVSKSLTESEPEPPIASLLSSPRKLLSNGASQITQRGFAFFNTAVNTAKDIGANSDVPNILEDAWSKINIKEDLGNLLQNVVDIVDPVNDENIFGRRDEIRPATVPSPPDRAYEAVEEPSVITVVRKEKGARRKKLSHSDSHDVIEKQQDDSISIDESTLLALRRQVLGDAFSSDSPSIAGVSFNSTPIWSSRNSPNGADSRSDEQNSANISSLPKDNAPAASEMLRPEHDEARERVDSGDQIRADDAPSEDHELSKEIVESLGESVQVAESVTVAYEYLLQQNGPQKSDLKSEAVAKVSKEINEMKNKVNGERSRRNLVLNDRVDIWTKLPLPYTAKSFVVGKQHILICHKKKSPRFITLDDVGAKNAGWHAVKWSADSVSFNDDESIMWMVRRNVGFCATEALSATTQFEECAVDGGGVLEVSVGNSVAWYITRAGVSLQMELPEKAIFSKVDRDWPLISISVSENAVWAIRSDTGGLVVRVGLARCKMGLDWVEIIPEGPSKLVSVCVFDTYGFALDSNGQLWMTAGVDHHHPYGSSDAFFKICLPNIGGKTAPIDAWTVRVSSAGLFLCVGKMMYISRSAVSGHKFPREVPTKFEILDNFSLISAGSFDGEEGSVHVCRQNSEIFVYRPAKRNFVTMNMPSISCAIVSLCSSRGKLSLIDSTGRVFHSTGNSLEWEADTSLSEATCSLVHSELASWAITCDGHILVKPNNTDSWITIAAPPSLPADATPSQIFSSPNGIYVWIIVKGRGWARANINARNPSGMKWTETYHTSDLCSLAVGDNVVWALDASGRLLRLRGLAAGNPAGNYWRPISGEMFRSISTDARSELWAIDMENHLVRHLSEVFVPNQFHKCDVRDSYEFV</sequence>
<dbReference type="STRING" id="6290.A0A0N4X0V7"/>
<dbReference type="InterPro" id="IPR005819">
    <property type="entry name" value="H1/H5"/>
</dbReference>
<dbReference type="Proteomes" id="UP000268014">
    <property type="component" value="Unassembled WGS sequence"/>
</dbReference>
<dbReference type="InterPro" id="IPR036322">
    <property type="entry name" value="WD40_repeat_dom_sf"/>
</dbReference>
<evidence type="ECO:0000313" key="7">
    <source>
        <dbReference type="WBParaSite" id="HPLM_0001791801-mRNA-1"/>
    </source>
</evidence>
<dbReference type="InterPro" id="IPR005818">
    <property type="entry name" value="Histone_H1/H5_H15"/>
</dbReference>
<feature type="region of interest" description="Disordered" evidence="3">
    <location>
        <begin position="638"/>
        <end position="710"/>
    </location>
</feature>
<reference evidence="5 6" key="2">
    <citation type="submission" date="2018-11" db="EMBL/GenBank/DDBJ databases">
        <authorList>
            <consortium name="Pathogen Informatics"/>
        </authorList>
    </citation>
    <scope>NUCLEOTIDE SEQUENCE [LARGE SCALE GENOMIC DNA]</scope>
    <source>
        <strain evidence="5 6">MHpl1</strain>
    </source>
</reference>
<evidence type="ECO:0000256" key="2">
    <source>
        <dbReference type="ARBA" id="ARBA00023242"/>
    </source>
</evidence>
<dbReference type="GO" id="GO:0003677">
    <property type="term" value="F:DNA binding"/>
    <property type="evidence" value="ECO:0007669"/>
    <property type="project" value="UniProtKB-KW"/>
</dbReference>
<dbReference type="InterPro" id="IPR036390">
    <property type="entry name" value="WH_DNA-bd_sf"/>
</dbReference>
<feature type="compositionally biased region" description="Polar residues" evidence="3">
    <location>
        <begin position="638"/>
        <end position="670"/>
    </location>
</feature>
<dbReference type="Gene3D" id="2.130.10.10">
    <property type="entry name" value="YVTN repeat-like/Quinoprotein amine dehydrogenase"/>
    <property type="match status" value="1"/>
</dbReference>
<feature type="region of interest" description="Disordered" evidence="3">
    <location>
        <begin position="90"/>
        <end position="155"/>
    </location>
</feature>
<dbReference type="Gene3D" id="1.10.10.10">
    <property type="entry name" value="Winged helix-like DNA-binding domain superfamily/Winged helix DNA-binding domain"/>
    <property type="match status" value="1"/>
</dbReference>
<keyword evidence="6" id="KW-1185">Reference proteome</keyword>
<feature type="compositionally biased region" description="Low complexity" evidence="3">
    <location>
        <begin position="90"/>
        <end position="99"/>
    </location>
</feature>
<evidence type="ECO:0000256" key="3">
    <source>
        <dbReference type="SAM" id="MobiDB-lite"/>
    </source>
</evidence>
<proteinExistence type="predicted"/>
<dbReference type="SMART" id="SM00706">
    <property type="entry name" value="TECPR"/>
    <property type="match status" value="4"/>
</dbReference>
<organism evidence="7">
    <name type="scientific">Haemonchus placei</name>
    <name type="common">Barber's pole worm</name>
    <dbReference type="NCBI Taxonomy" id="6290"/>
    <lineage>
        <taxon>Eukaryota</taxon>
        <taxon>Metazoa</taxon>
        <taxon>Ecdysozoa</taxon>
        <taxon>Nematoda</taxon>
        <taxon>Chromadorea</taxon>
        <taxon>Rhabditida</taxon>
        <taxon>Rhabditina</taxon>
        <taxon>Rhabditomorpha</taxon>
        <taxon>Strongyloidea</taxon>
        <taxon>Trichostrongylidae</taxon>
        <taxon>Haemonchus</taxon>
    </lineage>
</organism>
<evidence type="ECO:0000313" key="5">
    <source>
        <dbReference type="EMBL" id="VDO67708.1"/>
    </source>
</evidence>
<dbReference type="WBParaSite" id="HPLM_0001791801-mRNA-1">
    <property type="protein sequence ID" value="HPLM_0001791801-mRNA-1"/>
    <property type="gene ID" value="HPLM_0001791801"/>
</dbReference>
<dbReference type="Pfam" id="PF00538">
    <property type="entry name" value="Linker_histone"/>
    <property type="match status" value="1"/>
</dbReference>
<feature type="compositionally biased region" description="Basic and acidic residues" evidence="3">
    <location>
        <begin position="114"/>
        <end position="124"/>
    </location>
</feature>
<dbReference type="EMBL" id="UZAF01020228">
    <property type="protein sequence ID" value="VDO67708.1"/>
    <property type="molecule type" value="Genomic_DNA"/>
</dbReference>
<dbReference type="SUPFAM" id="SSF50978">
    <property type="entry name" value="WD40 repeat-like"/>
    <property type="match status" value="1"/>
</dbReference>
<dbReference type="CDD" id="cd00073">
    <property type="entry name" value="H15"/>
    <property type="match status" value="1"/>
</dbReference>
<keyword evidence="1" id="KW-0238">DNA-binding</keyword>
<name>A0A0N4X0V7_HAEPC</name>
<dbReference type="PRINTS" id="PR00624">
    <property type="entry name" value="HISTONEH5"/>
</dbReference>
<dbReference type="GO" id="GO:0006334">
    <property type="term" value="P:nucleosome assembly"/>
    <property type="evidence" value="ECO:0007669"/>
    <property type="project" value="InterPro"/>
</dbReference>
<dbReference type="GO" id="GO:0000786">
    <property type="term" value="C:nucleosome"/>
    <property type="evidence" value="ECO:0007669"/>
    <property type="project" value="InterPro"/>
</dbReference>
<dbReference type="GO" id="GO:0005737">
    <property type="term" value="C:cytoplasm"/>
    <property type="evidence" value="ECO:0007669"/>
    <property type="project" value="GOC"/>
</dbReference>
<reference evidence="7" key="1">
    <citation type="submission" date="2017-02" db="UniProtKB">
        <authorList>
            <consortium name="WormBaseParasite"/>
        </authorList>
    </citation>
    <scope>IDENTIFICATION</scope>
</reference>
<keyword evidence="2" id="KW-0539">Nucleus</keyword>
<protein>
    <submittedName>
        <fullName evidence="7">H15 domain-containing protein</fullName>
    </submittedName>
</protein>
<feature type="compositionally biased region" description="Basic and acidic residues" evidence="3">
    <location>
        <begin position="681"/>
        <end position="710"/>
    </location>
</feature>